<evidence type="ECO:0000256" key="3">
    <source>
        <dbReference type="ARBA" id="ARBA00022840"/>
    </source>
</evidence>
<organism evidence="8 9">
    <name type="scientific">Commensalibacter oyaizuii</name>
    <dbReference type="NCBI Taxonomy" id="3043873"/>
    <lineage>
        <taxon>Bacteria</taxon>
        <taxon>Pseudomonadati</taxon>
        <taxon>Pseudomonadota</taxon>
        <taxon>Alphaproteobacteria</taxon>
        <taxon>Acetobacterales</taxon>
        <taxon>Acetobacteraceae</taxon>
    </lineage>
</organism>
<dbReference type="CDD" id="cd16442">
    <property type="entry name" value="BPL"/>
    <property type="match status" value="1"/>
</dbReference>
<comment type="catalytic activity">
    <reaction evidence="6">
        <text>biotin + L-lysyl-[protein] + ATP = N(6)-biotinyl-L-lysyl-[protein] + AMP + diphosphate + H(+)</text>
        <dbReference type="Rhea" id="RHEA:11756"/>
        <dbReference type="Rhea" id="RHEA-COMP:9752"/>
        <dbReference type="Rhea" id="RHEA-COMP:10505"/>
        <dbReference type="ChEBI" id="CHEBI:15378"/>
        <dbReference type="ChEBI" id="CHEBI:29969"/>
        <dbReference type="ChEBI" id="CHEBI:30616"/>
        <dbReference type="ChEBI" id="CHEBI:33019"/>
        <dbReference type="ChEBI" id="CHEBI:57586"/>
        <dbReference type="ChEBI" id="CHEBI:83144"/>
        <dbReference type="ChEBI" id="CHEBI:456215"/>
        <dbReference type="EC" id="6.3.4.15"/>
    </reaction>
</comment>
<dbReference type="Pfam" id="PF03099">
    <property type="entry name" value="BPL_LplA_LipB"/>
    <property type="match status" value="1"/>
</dbReference>
<dbReference type="Gene3D" id="2.30.30.100">
    <property type="match status" value="1"/>
</dbReference>
<evidence type="ECO:0000259" key="7">
    <source>
        <dbReference type="PROSITE" id="PS51733"/>
    </source>
</evidence>
<evidence type="ECO:0000313" key="9">
    <source>
        <dbReference type="Proteomes" id="UP001431634"/>
    </source>
</evidence>
<evidence type="ECO:0000256" key="2">
    <source>
        <dbReference type="ARBA" id="ARBA00022741"/>
    </source>
</evidence>
<dbReference type="InterPro" id="IPR004143">
    <property type="entry name" value="BPL_LPL_catalytic"/>
</dbReference>
<sequence length="252" mass="28717">MDNYITWQVEHYPTLPSTNDYCIEQARLDNRSNLAVLADSQTTPRGSRGRQWVEPTGNLALSFLYWPSFSIKKVHWVPFVASLALYDAVINLCGNQHELCIKWPNDLLFNNKKIAGILIESHIEYPCHLKWLVLGFGVNIFSAPLLSDRVVGCLKDFIVDPPTPKQLAEHVGVSLSYWLQCLSSEKESLIRDEWSKRSIKIGTPLVVTIANNQYQGVYNGIDEKGFLLLKTPTKMEHISAGEVFYLDKYKEK</sequence>
<dbReference type="RefSeq" id="WP_281447516.1">
    <property type="nucleotide sequence ID" value="NZ_JASBAO010000001.1"/>
</dbReference>
<keyword evidence="9" id="KW-1185">Reference proteome</keyword>
<comment type="caution">
    <text evidence="8">The sequence shown here is derived from an EMBL/GenBank/DDBJ whole genome shotgun (WGS) entry which is preliminary data.</text>
</comment>
<dbReference type="PANTHER" id="PTHR12835:SF5">
    <property type="entry name" value="BIOTIN--PROTEIN LIGASE"/>
    <property type="match status" value="1"/>
</dbReference>
<name>A0ABT6Q0U8_9PROT</name>
<feature type="domain" description="BPL/LPL catalytic" evidence="7">
    <location>
        <begin position="1"/>
        <end position="183"/>
    </location>
</feature>
<dbReference type="Proteomes" id="UP001431634">
    <property type="component" value="Unassembled WGS sequence"/>
</dbReference>
<dbReference type="PROSITE" id="PS51733">
    <property type="entry name" value="BPL_LPL_CATALYTIC"/>
    <property type="match status" value="1"/>
</dbReference>
<reference evidence="8" key="1">
    <citation type="submission" date="2023-05" db="EMBL/GenBank/DDBJ databases">
        <title>Whole genome sequence of Commensalibacter sp.</title>
        <authorList>
            <person name="Charoenyingcharoen P."/>
            <person name="Yukphan P."/>
        </authorList>
    </citation>
    <scope>NUCLEOTIDE SEQUENCE</scope>
    <source>
        <strain evidence="8">TBRC 16381</strain>
    </source>
</reference>
<keyword evidence="1 8" id="KW-0436">Ligase</keyword>
<evidence type="ECO:0000256" key="5">
    <source>
        <dbReference type="ARBA" id="ARBA00024227"/>
    </source>
</evidence>
<dbReference type="InterPro" id="IPR045864">
    <property type="entry name" value="aa-tRNA-synth_II/BPL/LPL"/>
</dbReference>
<protein>
    <recommendedName>
        <fullName evidence="5">biotin--[biotin carboxyl-carrier protein] ligase</fullName>
        <ecNumber evidence="5">6.3.4.15</ecNumber>
    </recommendedName>
</protein>
<dbReference type="PANTHER" id="PTHR12835">
    <property type="entry name" value="BIOTIN PROTEIN LIGASE"/>
    <property type="match status" value="1"/>
</dbReference>
<dbReference type="GO" id="GO:0004077">
    <property type="term" value="F:biotin--[biotin carboxyl-carrier protein] ligase activity"/>
    <property type="evidence" value="ECO:0007669"/>
    <property type="project" value="UniProtKB-EC"/>
</dbReference>
<dbReference type="NCBIfam" id="TIGR00121">
    <property type="entry name" value="birA_ligase"/>
    <property type="match status" value="1"/>
</dbReference>
<dbReference type="EC" id="6.3.4.15" evidence="5"/>
<keyword evidence="4" id="KW-0092">Biotin</keyword>
<evidence type="ECO:0000256" key="4">
    <source>
        <dbReference type="ARBA" id="ARBA00023267"/>
    </source>
</evidence>
<dbReference type="Pfam" id="PF02237">
    <property type="entry name" value="BPL_C"/>
    <property type="match status" value="1"/>
</dbReference>
<keyword evidence="2" id="KW-0547">Nucleotide-binding</keyword>
<dbReference type="InterPro" id="IPR003142">
    <property type="entry name" value="BPL_C"/>
</dbReference>
<proteinExistence type="predicted"/>
<evidence type="ECO:0000313" key="8">
    <source>
        <dbReference type="EMBL" id="MDI2090371.1"/>
    </source>
</evidence>
<evidence type="ECO:0000256" key="1">
    <source>
        <dbReference type="ARBA" id="ARBA00022598"/>
    </source>
</evidence>
<dbReference type="SUPFAM" id="SSF55681">
    <property type="entry name" value="Class II aaRS and biotin synthetases"/>
    <property type="match status" value="1"/>
</dbReference>
<dbReference type="SUPFAM" id="SSF50037">
    <property type="entry name" value="C-terminal domain of transcriptional repressors"/>
    <property type="match status" value="1"/>
</dbReference>
<dbReference type="InterPro" id="IPR004408">
    <property type="entry name" value="Biotin_CoA_COase_ligase"/>
</dbReference>
<gene>
    <name evidence="8" type="ORF">QJV27_03060</name>
</gene>
<keyword evidence="3" id="KW-0067">ATP-binding</keyword>
<evidence type="ECO:0000256" key="6">
    <source>
        <dbReference type="ARBA" id="ARBA00047846"/>
    </source>
</evidence>
<dbReference type="EMBL" id="JASBAO010000001">
    <property type="protein sequence ID" value="MDI2090371.1"/>
    <property type="molecule type" value="Genomic_DNA"/>
</dbReference>
<accession>A0ABT6Q0U8</accession>
<dbReference type="InterPro" id="IPR008988">
    <property type="entry name" value="Transcriptional_repressor_C"/>
</dbReference>
<dbReference type="Gene3D" id="3.30.930.10">
    <property type="entry name" value="Bira Bifunctional Protein, Domain 2"/>
    <property type="match status" value="1"/>
</dbReference>